<dbReference type="InterPro" id="IPR001851">
    <property type="entry name" value="ABC_transp_permease"/>
</dbReference>
<dbReference type="AlphaFoldDB" id="A0A1G7FC13"/>
<feature type="transmembrane region" description="Helical" evidence="9">
    <location>
        <begin position="95"/>
        <end position="115"/>
    </location>
</feature>
<dbReference type="CDD" id="cd06582">
    <property type="entry name" value="TM_PBP1_LivH_like"/>
    <property type="match status" value="1"/>
</dbReference>
<dbReference type="GO" id="GO:0005886">
    <property type="term" value="C:plasma membrane"/>
    <property type="evidence" value="ECO:0007669"/>
    <property type="project" value="UniProtKB-SubCell"/>
</dbReference>
<feature type="transmembrane region" description="Helical" evidence="9">
    <location>
        <begin position="141"/>
        <end position="160"/>
    </location>
</feature>
<dbReference type="Proteomes" id="UP000199076">
    <property type="component" value="Unassembled WGS sequence"/>
</dbReference>
<evidence type="ECO:0000256" key="5">
    <source>
        <dbReference type="ARBA" id="ARBA00022970"/>
    </source>
</evidence>
<dbReference type="InterPro" id="IPR052157">
    <property type="entry name" value="BCAA_transport_permease"/>
</dbReference>
<evidence type="ECO:0000256" key="8">
    <source>
        <dbReference type="ARBA" id="ARBA00037998"/>
    </source>
</evidence>
<dbReference type="PANTHER" id="PTHR11795:SF450">
    <property type="entry name" value="ABC TRANSPORTER PERMEASE PROTEIN"/>
    <property type="match status" value="1"/>
</dbReference>
<comment type="subcellular location">
    <subcellularLocation>
        <location evidence="1">Cell membrane</location>
        <topology evidence="1">Multi-pass membrane protein</topology>
    </subcellularLocation>
</comment>
<keyword evidence="5" id="KW-0029">Amino-acid transport</keyword>
<dbReference type="Pfam" id="PF02653">
    <property type="entry name" value="BPD_transp_2"/>
    <property type="match status" value="1"/>
</dbReference>
<evidence type="ECO:0000256" key="6">
    <source>
        <dbReference type="ARBA" id="ARBA00022989"/>
    </source>
</evidence>
<evidence type="ECO:0000313" key="11">
    <source>
        <dbReference type="Proteomes" id="UP000199076"/>
    </source>
</evidence>
<keyword evidence="3" id="KW-1003">Cell membrane</keyword>
<feature type="transmembrane region" description="Helical" evidence="9">
    <location>
        <begin position="191"/>
        <end position="212"/>
    </location>
</feature>
<organism evidence="10 11">
    <name type="scientific">Halorientalis regularis</name>
    <dbReference type="NCBI Taxonomy" id="660518"/>
    <lineage>
        <taxon>Archaea</taxon>
        <taxon>Methanobacteriati</taxon>
        <taxon>Methanobacteriota</taxon>
        <taxon>Stenosarchaea group</taxon>
        <taxon>Halobacteria</taxon>
        <taxon>Halobacteriales</taxon>
        <taxon>Haloarculaceae</taxon>
        <taxon>Halorientalis</taxon>
    </lineage>
</organism>
<proteinExistence type="inferred from homology"/>
<reference evidence="11" key="1">
    <citation type="submission" date="2016-10" db="EMBL/GenBank/DDBJ databases">
        <authorList>
            <person name="Varghese N."/>
            <person name="Submissions S."/>
        </authorList>
    </citation>
    <scope>NUCLEOTIDE SEQUENCE [LARGE SCALE GENOMIC DNA]</scope>
    <source>
        <strain evidence="11">IBRC-M 10760</strain>
    </source>
</reference>
<dbReference type="STRING" id="660518.SAMN05216218_101122"/>
<feature type="transmembrane region" description="Helical" evidence="9">
    <location>
        <begin position="258"/>
        <end position="278"/>
    </location>
</feature>
<comment type="similarity">
    <text evidence="8">Belongs to the binding-protein-dependent transport system permease family. LivHM subfamily.</text>
</comment>
<evidence type="ECO:0000256" key="9">
    <source>
        <dbReference type="SAM" id="Phobius"/>
    </source>
</evidence>
<feature type="transmembrane region" description="Helical" evidence="9">
    <location>
        <begin position="224"/>
        <end position="251"/>
    </location>
</feature>
<evidence type="ECO:0000256" key="7">
    <source>
        <dbReference type="ARBA" id="ARBA00023136"/>
    </source>
</evidence>
<protein>
    <submittedName>
        <fullName evidence="10">Amino acid/amide ABC transporter membrane protein 1, HAAT family</fullName>
    </submittedName>
</protein>
<dbReference type="RefSeq" id="WP_281186974.1">
    <property type="nucleotide sequence ID" value="NZ_FNBK01000001.1"/>
</dbReference>
<dbReference type="PANTHER" id="PTHR11795">
    <property type="entry name" value="BRANCHED-CHAIN AMINO ACID TRANSPORT SYSTEM PERMEASE PROTEIN LIVH"/>
    <property type="match status" value="1"/>
</dbReference>
<evidence type="ECO:0000256" key="2">
    <source>
        <dbReference type="ARBA" id="ARBA00022448"/>
    </source>
</evidence>
<evidence type="ECO:0000256" key="4">
    <source>
        <dbReference type="ARBA" id="ARBA00022692"/>
    </source>
</evidence>
<evidence type="ECO:0000256" key="3">
    <source>
        <dbReference type="ARBA" id="ARBA00022475"/>
    </source>
</evidence>
<sequence>MASILSVALTIIVQAAMISALYALIAIGFTLIFGVGGVLNLAHGATITMGAFSAYYAGQFGLGIPGAVLASVTIPALFAGLLYLGMVKRLEEEPIMVMITTLVVSVVIEQAIVVFEGTTSRSLPRLIEGQFHIAGSTFQNLLGVMFVVSWIIIGLLFLFVNYTKTGKGILAVSMSHKGASLVGIKSSRINLITWIIAGAFAGIAGLFLGSWLTADFAMGQAQLVLSFSIVVVGGIGSIRGSVIGAYLIGFLEIATTNLISSSLQGLAPLVVLVVVLLVKPEGLFGREFAE</sequence>
<keyword evidence="2" id="KW-0813">Transport</keyword>
<keyword evidence="7 9" id="KW-0472">Membrane</keyword>
<name>A0A1G7FC13_9EURY</name>
<keyword evidence="6 9" id="KW-1133">Transmembrane helix</keyword>
<keyword evidence="4 9" id="KW-0812">Transmembrane</keyword>
<feature type="transmembrane region" description="Helical" evidence="9">
    <location>
        <begin position="62"/>
        <end position="83"/>
    </location>
</feature>
<dbReference type="EMBL" id="FNBK01000001">
    <property type="protein sequence ID" value="SDE73433.1"/>
    <property type="molecule type" value="Genomic_DNA"/>
</dbReference>
<evidence type="ECO:0000256" key="1">
    <source>
        <dbReference type="ARBA" id="ARBA00004651"/>
    </source>
</evidence>
<dbReference type="GO" id="GO:0006865">
    <property type="term" value="P:amino acid transport"/>
    <property type="evidence" value="ECO:0007669"/>
    <property type="project" value="UniProtKB-KW"/>
</dbReference>
<evidence type="ECO:0000313" key="10">
    <source>
        <dbReference type="EMBL" id="SDE73433.1"/>
    </source>
</evidence>
<dbReference type="GO" id="GO:0022857">
    <property type="term" value="F:transmembrane transporter activity"/>
    <property type="evidence" value="ECO:0007669"/>
    <property type="project" value="InterPro"/>
</dbReference>
<accession>A0A1G7FC13</accession>
<gene>
    <name evidence="10" type="ORF">SAMN05216218_101122</name>
</gene>
<keyword evidence="11" id="KW-1185">Reference proteome</keyword>